<comment type="caution">
    <text evidence="1">The sequence shown here is derived from an EMBL/GenBank/DDBJ whole genome shotgun (WGS) entry which is preliminary data.</text>
</comment>
<evidence type="ECO:0000313" key="1">
    <source>
        <dbReference type="EMBL" id="NSG29505.1"/>
    </source>
</evidence>
<sequence length="98" mass="11446">MDEVLKLLQVMTGDRRYEEIFRKKKEGVHSMCDVAERLEQMGIAKGIEIGRSEGRTEEKIEGKIEGKILVYRNLCREGFDEKEARRLTELPEDMSLEQ</sequence>
<reference evidence="1 2" key="1">
    <citation type="journal article" date="2020" name="Cell Host Microbe">
        <title>Functional and Genomic Variation between Human-Derived Isolates of Lachnospiraceae Reveals Inter- and Intra-Species Diversity.</title>
        <authorList>
            <person name="Sorbara M.T."/>
            <person name="Littmann E.R."/>
            <person name="Fontana E."/>
            <person name="Moody T.U."/>
            <person name="Kohout C.E."/>
            <person name="Gjonbalaj M."/>
            <person name="Eaton V."/>
            <person name="Seok R."/>
            <person name="Leiner I.M."/>
            <person name="Pamer E.G."/>
        </authorList>
    </citation>
    <scope>NUCLEOTIDE SEQUENCE [LARGE SCALE GENOMIC DNA]</scope>
    <source>
        <strain evidence="1 2">MSK.14.16</strain>
    </source>
</reference>
<dbReference type="Proteomes" id="UP000821846">
    <property type="component" value="Unassembled WGS sequence"/>
</dbReference>
<proteinExistence type="predicted"/>
<accession>A0ABX2GVL4</accession>
<evidence type="ECO:0000313" key="2">
    <source>
        <dbReference type="Proteomes" id="UP000821846"/>
    </source>
</evidence>
<dbReference type="EMBL" id="JAAWUZ010000010">
    <property type="protein sequence ID" value="NSG29505.1"/>
    <property type="molecule type" value="Genomic_DNA"/>
</dbReference>
<evidence type="ECO:0008006" key="3">
    <source>
        <dbReference type="Google" id="ProtNLM"/>
    </source>
</evidence>
<dbReference type="RefSeq" id="WP_173865973.1">
    <property type="nucleotide sequence ID" value="NZ_JAAWUU010000011.1"/>
</dbReference>
<gene>
    <name evidence="1" type="ORF">HFM93_04270</name>
</gene>
<keyword evidence="2" id="KW-1185">Reference proteome</keyword>
<organism evidence="1 2">
    <name type="scientific">Faecalicatena fissicatena</name>
    <dbReference type="NCBI Taxonomy" id="290055"/>
    <lineage>
        <taxon>Bacteria</taxon>
        <taxon>Bacillati</taxon>
        <taxon>Bacillota</taxon>
        <taxon>Clostridia</taxon>
        <taxon>Lachnospirales</taxon>
        <taxon>Lachnospiraceae</taxon>
        <taxon>Faecalicatena</taxon>
    </lineage>
</organism>
<protein>
    <recommendedName>
        <fullName evidence="3">Transposase, YhgA-like</fullName>
    </recommendedName>
</protein>
<name>A0ABX2GVL4_9FIRM</name>